<dbReference type="Proteomes" id="UP000235547">
    <property type="component" value="Unassembled WGS sequence"/>
</dbReference>
<name>A0A2N7UKN6_9GAMM</name>
<dbReference type="AlphaFoldDB" id="A0A2N7UKN6"/>
<dbReference type="OrthoDB" id="7064144at2"/>
<accession>A0A2N7UKN6</accession>
<keyword evidence="1" id="KW-0812">Transmembrane</keyword>
<comment type="caution">
    <text evidence="2">The sequence shown here is derived from an EMBL/GenBank/DDBJ whole genome shotgun (WGS) entry which is preliminary data.</text>
</comment>
<evidence type="ECO:0000313" key="2">
    <source>
        <dbReference type="EMBL" id="PMR80959.1"/>
    </source>
</evidence>
<evidence type="ECO:0000256" key="1">
    <source>
        <dbReference type="SAM" id="Phobius"/>
    </source>
</evidence>
<keyword evidence="3" id="KW-1185">Reference proteome</keyword>
<keyword evidence="1" id="KW-0472">Membrane</keyword>
<dbReference type="RefSeq" id="WP_102587783.1">
    <property type="nucleotide sequence ID" value="NZ_BNAE01000002.1"/>
</dbReference>
<protein>
    <submittedName>
        <fullName evidence="2">Uncharacterized protein</fullName>
    </submittedName>
</protein>
<dbReference type="EMBL" id="PNRG01000013">
    <property type="protein sequence ID" value="PMR80959.1"/>
    <property type="molecule type" value="Genomic_DNA"/>
</dbReference>
<proteinExistence type="predicted"/>
<keyword evidence="1" id="KW-1133">Transmembrane helix</keyword>
<feature type="transmembrane region" description="Helical" evidence="1">
    <location>
        <begin position="7"/>
        <end position="27"/>
    </location>
</feature>
<reference evidence="2 3" key="1">
    <citation type="submission" date="2018-01" db="EMBL/GenBank/DDBJ databases">
        <title>Halomonas endophytica sp. nov., isolated from storage liquid in the stems of Populus euphratica.</title>
        <authorList>
            <person name="Chen C."/>
        </authorList>
    </citation>
    <scope>NUCLEOTIDE SEQUENCE [LARGE SCALE GENOMIC DNA]</scope>
    <source>
        <strain evidence="2 3">BZ-SZ-XJ27</strain>
    </source>
</reference>
<evidence type="ECO:0000313" key="3">
    <source>
        <dbReference type="Proteomes" id="UP000235547"/>
    </source>
</evidence>
<feature type="transmembrane region" description="Helical" evidence="1">
    <location>
        <begin position="33"/>
        <end position="53"/>
    </location>
</feature>
<feature type="transmembrane region" description="Helical" evidence="1">
    <location>
        <begin position="90"/>
        <end position="109"/>
    </location>
</feature>
<organism evidence="2 3">
    <name type="scientific">Halomonas urumqiensis</name>
    <dbReference type="NCBI Taxonomy" id="1684789"/>
    <lineage>
        <taxon>Bacteria</taxon>
        <taxon>Pseudomonadati</taxon>
        <taxon>Pseudomonadota</taxon>
        <taxon>Gammaproteobacteria</taxon>
        <taxon>Oceanospirillales</taxon>
        <taxon>Halomonadaceae</taxon>
        <taxon>Halomonas</taxon>
    </lineage>
</organism>
<feature type="transmembrane region" description="Helical" evidence="1">
    <location>
        <begin position="65"/>
        <end position="84"/>
    </location>
</feature>
<gene>
    <name evidence="2" type="ORF">C1H70_07145</name>
</gene>
<sequence length="212" mass="23435">MTLNRAYQMLAAFYTLLIVVGVIAILAGGGTAIALAHLVAGALVVTGLWGYILERGFMNPRMWRPLAVVLGVASLAQLYVVLTVSVSGAMMTWMLTSTVFSLLMVVILYRYGNRDQELWATPEEREGGRALDDMLAERGRVEAEKHEADRQASVEVVKTGSEYRASVTRRREGQEERFSESFRCPSTMVFFLEKFAGISVGDFHPPHSDTPA</sequence>